<sequence>MLTINDLKNGDFVVIDGAPYQILSVKHLHIGRGGSSVQTRIKNLKTGQVFERNYKPSDSFGEADLEKVKVRFIYGHRGEHWFMEPGKPQSRFALNEEMIGGAKDFLKKDLEVVALKWNGQIIAIELPIKVDYVVAEAPPAVRGDTAQGGTKQVELETGYKVLTPLFIETGDTIRVNTETGEYMERVSKA</sequence>
<dbReference type="SUPFAM" id="SSF50249">
    <property type="entry name" value="Nucleic acid-binding proteins"/>
    <property type="match status" value="2"/>
</dbReference>
<evidence type="ECO:0000313" key="9">
    <source>
        <dbReference type="Proteomes" id="UP000176349"/>
    </source>
</evidence>
<dbReference type="Pfam" id="PF09285">
    <property type="entry name" value="Elong-fact-P_C"/>
    <property type="match status" value="1"/>
</dbReference>
<evidence type="ECO:0000313" key="8">
    <source>
        <dbReference type="EMBL" id="OGY97421.1"/>
    </source>
</evidence>
<evidence type="ECO:0000256" key="2">
    <source>
        <dbReference type="ARBA" id="ARBA00004815"/>
    </source>
</evidence>
<comment type="subcellular location">
    <subcellularLocation>
        <location evidence="1">Cytoplasm</location>
    </subcellularLocation>
</comment>
<dbReference type="Gene3D" id="2.30.30.30">
    <property type="match status" value="1"/>
</dbReference>
<comment type="caution">
    <text evidence="8">The sequence shown here is derived from an EMBL/GenBank/DDBJ whole genome shotgun (WGS) entry which is preliminary data.</text>
</comment>
<dbReference type="InterPro" id="IPR008991">
    <property type="entry name" value="Translation_prot_SH3-like_sf"/>
</dbReference>
<comment type="similarity">
    <text evidence="3">Belongs to the elongation factor P family.</text>
</comment>
<dbReference type="PIRSF" id="PIRSF005901">
    <property type="entry name" value="EF-P"/>
    <property type="match status" value="1"/>
</dbReference>
<dbReference type="AlphaFoldDB" id="A0A1G2C8D9"/>
<protein>
    <recommendedName>
        <fullName evidence="7">Elongation factor P C-terminal domain-containing protein</fullName>
    </recommendedName>
</protein>
<comment type="pathway">
    <text evidence="2">Protein biosynthesis; polypeptide chain elongation.</text>
</comment>
<dbReference type="PANTHER" id="PTHR30053">
    <property type="entry name" value="ELONGATION FACTOR P"/>
    <property type="match status" value="1"/>
</dbReference>
<name>A0A1G2C8D9_9BACT</name>
<dbReference type="SMART" id="SM00841">
    <property type="entry name" value="Elong-fact-P_C"/>
    <property type="match status" value="1"/>
</dbReference>
<dbReference type="InterPro" id="IPR015365">
    <property type="entry name" value="Elong-fact-P_C"/>
</dbReference>
<dbReference type="InterPro" id="IPR014722">
    <property type="entry name" value="Rib_uL2_dom2"/>
</dbReference>
<dbReference type="PANTHER" id="PTHR30053:SF12">
    <property type="entry name" value="ELONGATION FACTOR P (EF-P) FAMILY PROTEIN"/>
    <property type="match status" value="1"/>
</dbReference>
<dbReference type="GO" id="GO:0043043">
    <property type="term" value="P:peptide biosynthetic process"/>
    <property type="evidence" value="ECO:0007669"/>
    <property type="project" value="InterPro"/>
</dbReference>
<keyword evidence="5" id="KW-0251">Elongation factor</keyword>
<dbReference type="GO" id="GO:0003746">
    <property type="term" value="F:translation elongation factor activity"/>
    <property type="evidence" value="ECO:0007669"/>
    <property type="project" value="UniProtKB-KW"/>
</dbReference>
<dbReference type="Pfam" id="PF08207">
    <property type="entry name" value="EFP_N"/>
    <property type="match status" value="1"/>
</dbReference>
<dbReference type="NCBIfam" id="NF001810">
    <property type="entry name" value="PRK00529.1"/>
    <property type="match status" value="1"/>
</dbReference>
<dbReference type="EMBL" id="MHKV01000011">
    <property type="protein sequence ID" value="OGY97421.1"/>
    <property type="molecule type" value="Genomic_DNA"/>
</dbReference>
<dbReference type="FunFam" id="2.30.30.30:FF:000003">
    <property type="entry name" value="Elongation factor P"/>
    <property type="match status" value="1"/>
</dbReference>
<evidence type="ECO:0000256" key="6">
    <source>
        <dbReference type="ARBA" id="ARBA00022917"/>
    </source>
</evidence>
<evidence type="ECO:0000256" key="3">
    <source>
        <dbReference type="ARBA" id="ARBA00009479"/>
    </source>
</evidence>
<dbReference type="Gene3D" id="2.40.50.140">
    <property type="entry name" value="Nucleic acid-binding proteins"/>
    <property type="match status" value="2"/>
</dbReference>
<dbReference type="SUPFAM" id="SSF50104">
    <property type="entry name" value="Translation proteins SH3-like domain"/>
    <property type="match status" value="1"/>
</dbReference>
<reference evidence="8 9" key="1">
    <citation type="journal article" date="2016" name="Nat. Commun.">
        <title>Thousands of microbial genomes shed light on interconnected biogeochemical processes in an aquifer system.</title>
        <authorList>
            <person name="Anantharaman K."/>
            <person name="Brown C.T."/>
            <person name="Hug L.A."/>
            <person name="Sharon I."/>
            <person name="Castelle C.J."/>
            <person name="Probst A.J."/>
            <person name="Thomas B.C."/>
            <person name="Singh A."/>
            <person name="Wilkins M.J."/>
            <person name="Karaoz U."/>
            <person name="Brodie E.L."/>
            <person name="Williams K.H."/>
            <person name="Hubbard S.S."/>
            <person name="Banfield J.F."/>
        </authorList>
    </citation>
    <scope>NUCLEOTIDE SEQUENCE [LARGE SCALE GENOMIC DNA]</scope>
</reference>
<evidence type="ECO:0000256" key="4">
    <source>
        <dbReference type="ARBA" id="ARBA00022490"/>
    </source>
</evidence>
<dbReference type="InterPro" id="IPR013185">
    <property type="entry name" value="Transl_elong_KOW-like"/>
</dbReference>
<accession>A0A1G2C8D9</accession>
<evidence type="ECO:0000256" key="1">
    <source>
        <dbReference type="ARBA" id="ARBA00004496"/>
    </source>
</evidence>
<keyword evidence="6" id="KW-0648">Protein biosynthesis</keyword>
<gene>
    <name evidence="8" type="ORF">A2128_00090</name>
</gene>
<evidence type="ECO:0000259" key="7">
    <source>
        <dbReference type="SMART" id="SM00841"/>
    </source>
</evidence>
<dbReference type="GO" id="GO:0005829">
    <property type="term" value="C:cytosol"/>
    <property type="evidence" value="ECO:0007669"/>
    <property type="project" value="UniProtKB-ARBA"/>
</dbReference>
<dbReference type="Proteomes" id="UP000176349">
    <property type="component" value="Unassembled WGS sequence"/>
</dbReference>
<organism evidence="8 9">
    <name type="scientific">Candidatus Liptonbacteria bacterium GWC1_60_9</name>
    <dbReference type="NCBI Taxonomy" id="1798645"/>
    <lineage>
        <taxon>Bacteria</taxon>
        <taxon>Candidatus Liptoniibacteriota</taxon>
    </lineage>
</organism>
<dbReference type="InterPro" id="IPR012340">
    <property type="entry name" value="NA-bd_OB-fold"/>
</dbReference>
<keyword evidence="4" id="KW-0963">Cytoplasm</keyword>
<dbReference type="FunFam" id="2.40.50.140:FF:000004">
    <property type="entry name" value="Elongation factor P"/>
    <property type="match status" value="1"/>
</dbReference>
<dbReference type="InterPro" id="IPR020599">
    <property type="entry name" value="Transl_elong_fac_P/YeiP"/>
</dbReference>
<proteinExistence type="inferred from homology"/>
<evidence type="ECO:0000256" key="5">
    <source>
        <dbReference type="ARBA" id="ARBA00022768"/>
    </source>
</evidence>
<dbReference type="CDD" id="cd05794">
    <property type="entry name" value="S1_EF-P_repeat_2"/>
    <property type="match status" value="1"/>
</dbReference>
<feature type="domain" description="Elongation factor P C-terminal" evidence="7">
    <location>
        <begin position="130"/>
        <end position="185"/>
    </location>
</feature>